<reference evidence="2" key="1">
    <citation type="submission" date="2018-12" db="EMBL/GenBank/DDBJ databases">
        <title>Bacillus chawlae sp. nov., Bacillus glennii sp. nov., and Bacillus saganii sp. nov. Isolated from the Vehicle Assembly Building at Kennedy Space Center where the Viking Spacecraft were Assembled.</title>
        <authorList>
            <person name="Seuylemezian A."/>
            <person name="Vaishampayan P."/>
        </authorList>
    </citation>
    <scope>NUCLEOTIDE SEQUENCE [LARGE SCALE GENOMIC DNA]</scope>
    <source>
        <strain evidence="2">DSM 13966</strain>
    </source>
</reference>
<evidence type="ECO:0000313" key="1">
    <source>
        <dbReference type="EMBL" id="RSD29600.1"/>
    </source>
</evidence>
<dbReference type="RefSeq" id="WP_125478033.1">
    <property type="nucleotide sequence ID" value="NZ_RSFW01000001.1"/>
</dbReference>
<gene>
    <name evidence="1" type="ORF">EJA10_00375</name>
</gene>
<protein>
    <recommendedName>
        <fullName evidence="3">Lipoprotein</fullName>
    </recommendedName>
</protein>
<sequence length="130" mass="14592">MKKILLSVILLLTACSDPSPLKSDTEVKINQLFGTKFGLVDQIYIKAGDKTLTVMNPVELLAFLEDAEQVKAEEKPGDIKIILKTSEGMKEYSKEQTSEELSFDTEQDVLCNENLCYKLGESFSEMIESF</sequence>
<evidence type="ECO:0000313" key="2">
    <source>
        <dbReference type="Proteomes" id="UP000279911"/>
    </source>
</evidence>
<dbReference type="EMBL" id="RSFW01000001">
    <property type="protein sequence ID" value="RSD29600.1"/>
    <property type="molecule type" value="Genomic_DNA"/>
</dbReference>
<dbReference type="OrthoDB" id="2877685at2"/>
<name>A0A427TZC7_9BACI</name>
<evidence type="ECO:0008006" key="3">
    <source>
        <dbReference type="Google" id="ProtNLM"/>
    </source>
</evidence>
<accession>A0A427TZC7</accession>
<dbReference type="PROSITE" id="PS51257">
    <property type="entry name" value="PROKAR_LIPOPROTEIN"/>
    <property type="match status" value="1"/>
</dbReference>
<proteinExistence type="predicted"/>
<comment type="caution">
    <text evidence="1">The sequence shown here is derived from an EMBL/GenBank/DDBJ whole genome shotgun (WGS) entry which is preliminary data.</text>
</comment>
<dbReference type="AlphaFoldDB" id="A0A427TZC7"/>
<dbReference type="Proteomes" id="UP000279911">
    <property type="component" value="Unassembled WGS sequence"/>
</dbReference>
<organism evidence="1 2">
    <name type="scientific">Mesobacillus subterraneus</name>
    <dbReference type="NCBI Taxonomy" id="285983"/>
    <lineage>
        <taxon>Bacteria</taxon>
        <taxon>Bacillati</taxon>
        <taxon>Bacillota</taxon>
        <taxon>Bacilli</taxon>
        <taxon>Bacillales</taxon>
        <taxon>Bacillaceae</taxon>
        <taxon>Mesobacillus</taxon>
    </lineage>
</organism>